<dbReference type="InterPro" id="IPR020612">
    <property type="entry name" value="Methylthiotransferase_CS"/>
</dbReference>
<keyword evidence="6" id="KW-0408">Iron</keyword>
<organism evidence="10 11">
    <name type="scientific">Desulfovibrio legallii</name>
    <dbReference type="NCBI Taxonomy" id="571438"/>
    <lineage>
        <taxon>Bacteria</taxon>
        <taxon>Pseudomonadati</taxon>
        <taxon>Thermodesulfobacteriota</taxon>
        <taxon>Desulfovibrionia</taxon>
        <taxon>Desulfovibrionales</taxon>
        <taxon>Desulfovibrionaceae</taxon>
        <taxon>Desulfovibrio</taxon>
    </lineage>
</organism>
<dbReference type="InterPro" id="IPR006638">
    <property type="entry name" value="Elp3/MiaA/NifB-like_rSAM"/>
</dbReference>
<keyword evidence="3" id="KW-0808">Transferase</keyword>
<evidence type="ECO:0000256" key="1">
    <source>
        <dbReference type="ARBA" id="ARBA00001966"/>
    </source>
</evidence>
<evidence type="ECO:0000313" key="11">
    <source>
        <dbReference type="Proteomes" id="UP000292919"/>
    </source>
</evidence>
<evidence type="ECO:0000313" key="10">
    <source>
        <dbReference type="EMBL" id="TBH79900.1"/>
    </source>
</evidence>
<evidence type="ECO:0000259" key="8">
    <source>
        <dbReference type="PROSITE" id="PS51449"/>
    </source>
</evidence>
<evidence type="ECO:0000256" key="5">
    <source>
        <dbReference type="ARBA" id="ARBA00022723"/>
    </source>
</evidence>
<dbReference type="PROSITE" id="PS01278">
    <property type="entry name" value="MTTASE_RADICAL"/>
    <property type="match status" value="1"/>
</dbReference>
<dbReference type="Proteomes" id="UP000292919">
    <property type="component" value="Unassembled WGS sequence"/>
</dbReference>
<proteinExistence type="predicted"/>
<dbReference type="Gene3D" id="3.40.50.12160">
    <property type="entry name" value="Methylthiotransferase, N-terminal domain"/>
    <property type="match status" value="1"/>
</dbReference>
<evidence type="ECO:0000259" key="9">
    <source>
        <dbReference type="PROSITE" id="PS51918"/>
    </source>
</evidence>
<evidence type="ECO:0000256" key="6">
    <source>
        <dbReference type="ARBA" id="ARBA00023004"/>
    </source>
</evidence>
<dbReference type="SFLD" id="SFLDG01082">
    <property type="entry name" value="B12-binding_domain_containing"/>
    <property type="match status" value="1"/>
</dbReference>
<sequence length="477" mass="51861">MSPWKFFLVTFGCKVNQYETEALREAWQRLGGEECDDPAQAAVICVNSCAITAKGERDARNAVYRLRRTAPQARLILTGCAARLFADYKPRPGAFWAAPDLLLPQEHKSLLLQGPWPAPDAPAATALFPDKPGGRPPAAVPHATPDAAFPPFSIARFKRARPVLKVQDGCAHRCTYCIVPLTRGRPRSRPVADIVAEARRLLAAGHAEIMLSGINLAQYGRDAATGDFWSLLTTLDAALAPEYAGRARLRISSLEPGQLDQRGLDALCSCRLLCPQLHISLQHASQSVLKRMGRGHYTAAMLSHAVEALARHWPRMGLGADIIAGFPGETEADVRLLEDFLTALPLTYAHIFPYSRRPGTAADRFADQLPHKEKLERAARLRALAARKQQAFLQAQLTLPRMLLAPDARQSGPPAGQKGGLIHGVNEYYAACRLRPAPATATAQEKSHDTNGLLPVRPVAVLEKELLVEVLPAGSAS</sequence>
<dbReference type="Pfam" id="PF04055">
    <property type="entry name" value="Radical_SAM"/>
    <property type="match status" value="1"/>
</dbReference>
<dbReference type="InterPro" id="IPR038135">
    <property type="entry name" value="Methylthiotransferase_N_sf"/>
</dbReference>
<dbReference type="SFLD" id="SFLDS00029">
    <property type="entry name" value="Radical_SAM"/>
    <property type="match status" value="1"/>
</dbReference>
<keyword evidence="4" id="KW-0949">S-adenosyl-L-methionine</keyword>
<feature type="domain" description="MTTase N-terminal" evidence="8">
    <location>
        <begin position="4"/>
        <end position="107"/>
    </location>
</feature>
<reference evidence="10 11" key="1">
    <citation type="submission" date="2018-12" db="EMBL/GenBank/DDBJ databases">
        <title>First genome draft of Desulfovibrio legallis sp. nov.</title>
        <authorList>
            <person name="Ben Dhia O."/>
            <person name="Najjari A."/>
            <person name="Ferjani R."/>
            <person name="Fhoula I."/>
            <person name="Fardeau M.-L."/>
            <person name="Boudabbous A."/>
            <person name="Ouzari H.I."/>
        </authorList>
    </citation>
    <scope>NUCLEOTIDE SEQUENCE [LARGE SCALE GENOMIC DNA]</scope>
    <source>
        <strain evidence="10 11">H1T</strain>
    </source>
</reference>
<dbReference type="PANTHER" id="PTHR11918">
    <property type="entry name" value="RADICAL SAM PROTEINS"/>
    <property type="match status" value="1"/>
</dbReference>
<dbReference type="PROSITE" id="PS51449">
    <property type="entry name" value="MTTASE_N"/>
    <property type="match status" value="1"/>
</dbReference>
<keyword evidence="5" id="KW-0479">Metal-binding</keyword>
<gene>
    <name evidence="10" type="ORF">EB812_06330</name>
</gene>
<dbReference type="SUPFAM" id="SSF102114">
    <property type="entry name" value="Radical SAM enzymes"/>
    <property type="match status" value="1"/>
</dbReference>
<dbReference type="AlphaFoldDB" id="A0A6H3F9N3"/>
<dbReference type="GO" id="GO:0051539">
    <property type="term" value="F:4 iron, 4 sulfur cluster binding"/>
    <property type="evidence" value="ECO:0007669"/>
    <property type="project" value="UniProtKB-KW"/>
</dbReference>
<comment type="caution">
    <text evidence="10">The sequence shown here is derived from an EMBL/GenBank/DDBJ whole genome shotgun (WGS) entry which is preliminary data.</text>
</comment>
<protein>
    <submittedName>
        <fullName evidence="10">Radical SAM protein</fullName>
    </submittedName>
</protein>
<keyword evidence="11" id="KW-1185">Reference proteome</keyword>
<dbReference type="EMBL" id="SIXC01000006">
    <property type="protein sequence ID" value="TBH79900.1"/>
    <property type="molecule type" value="Genomic_DNA"/>
</dbReference>
<dbReference type="InterPro" id="IPR013848">
    <property type="entry name" value="Methylthiotransferase_N"/>
</dbReference>
<dbReference type="GO" id="GO:0046872">
    <property type="term" value="F:metal ion binding"/>
    <property type="evidence" value="ECO:0007669"/>
    <property type="project" value="UniProtKB-KW"/>
</dbReference>
<dbReference type="RefSeq" id="WP_118229150.1">
    <property type="nucleotide sequence ID" value="NZ_DBFBQU010000279.1"/>
</dbReference>
<dbReference type="GO" id="GO:0035598">
    <property type="term" value="F:tRNA (N(6)-L-threonylcarbamoyladenosine(37)-C(2))-methylthiotransferase activity"/>
    <property type="evidence" value="ECO:0007669"/>
    <property type="project" value="TreeGrafter"/>
</dbReference>
<accession>A0A6H3F9N3</accession>
<dbReference type="InterPro" id="IPR007197">
    <property type="entry name" value="rSAM"/>
</dbReference>
<dbReference type="InterPro" id="IPR058240">
    <property type="entry name" value="rSAM_sf"/>
</dbReference>
<dbReference type="Pfam" id="PF00919">
    <property type="entry name" value="UPF0004"/>
    <property type="match status" value="1"/>
</dbReference>
<evidence type="ECO:0000256" key="4">
    <source>
        <dbReference type="ARBA" id="ARBA00022691"/>
    </source>
</evidence>
<comment type="cofactor">
    <cofactor evidence="1">
        <name>[4Fe-4S] cluster</name>
        <dbReference type="ChEBI" id="CHEBI:49883"/>
    </cofactor>
</comment>
<feature type="domain" description="Radical SAM core" evidence="9">
    <location>
        <begin position="156"/>
        <end position="391"/>
    </location>
</feature>
<dbReference type="CDD" id="cd01335">
    <property type="entry name" value="Radical_SAM"/>
    <property type="match status" value="1"/>
</dbReference>
<dbReference type="PANTHER" id="PTHR11918:SF45">
    <property type="entry name" value="THREONYLCARBAMOYLADENOSINE TRNA METHYLTHIOTRANSFERASE"/>
    <property type="match status" value="1"/>
</dbReference>
<evidence type="ECO:0000256" key="2">
    <source>
        <dbReference type="ARBA" id="ARBA00022485"/>
    </source>
</evidence>
<dbReference type="SMART" id="SM00729">
    <property type="entry name" value="Elp3"/>
    <property type="match status" value="1"/>
</dbReference>
<name>A0A6H3F9N3_9BACT</name>
<dbReference type="PROSITE" id="PS51918">
    <property type="entry name" value="RADICAL_SAM"/>
    <property type="match status" value="1"/>
</dbReference>
<evidence type="ECO:0000256" key="3">
    <source>
        <dbReference type="ARBA" id="ARBA00022679"/>
    </source>
</evidence>
<dbReference type="InterPro" id="IPR023404">
    <property type="entry name" value="rSAM_horseshoe"/>
</dbReference>
<keyword evidence="2" id="KW-0004">4Fe-4S</keyword>
<keyword evidence="7" id="KW-0411">Iron-sulfur</keyword>
<evidence type="ECO:0000256" key="7">
    <source>
        <dbReference type="ARBA" id="ARBA00023014"/>
    </source>
</evidence>
<dbReference type="Gene3D" id="3.80.30.20">
    <property type="entry name" value="tm_1862 like domain"/>
    <property type="match status" value="1"/>
</dbReference>